<dbReference type="Proteomes" id="UP000790580">
    <property type="component" value="Unassembled WGS sequence"/>
</dbReference>
<evidence type="ECO:0000256" key="11">
    <source>
        <dbReference type="ARBA" id="ARBA00023235"/>
    </source>
</evidence>
<feature type="domain" description="Alpha-D-phosphohexomutase alpha/beta/alpha" evidence="19">
    <location>
        <begin position="327"/>
        <end position="453"/>
    </location>
</feature>
<evidence type="ECO:0000259" key="16">
    <source>
        <dbReference type="Pfam" id="PF00408"/>
    </source>
</evidence>
<keyword evidence="7" id="KW-0119">Carbohydrate metabolism</keyword>
<evidence type="ECO:0000256" key="3">
    <source>
        <dbReference type="ARBA" id="ARBA00005164"/>
    </source>
</evidence>
<dbReference type="PROSITE" id="PS00710">
    <property type="entry name" value="PGM_PMM"/>
    <property type="match status" value="1"/>
</dbReference>
<evidence type="ECO:0000256" key="9">
    <source>
        <dbReference type="ARBA" id="ARBA00022723"/>
    </source>
</evidence>
<evidence type="ECO:0000256" key="15">
    <source>
        <dbReference type="RuleBase" id="RU004326"/>
    </source>
</evidence>
<dbReference type="InterPro" id="IPR005841">
    <property type="entry name" value="Alpha-D-phosphohexomutase_SF"/>
</dbReference>
<comment type="catalytic activity">
    <reaction evidence="1">
        <text>alpha-D-glucose 1-phosphate = alpha-D-glucose 6-phosphate</text>
        <dbReference type="Rhea" id="RHEA:23536"/>
        <dbReference type="ChEBI" id="CHEBI:58225"/>
        <dbReference type="ChEBI" id="CHEBI:58601"/>
        <dbReference type="EC" id="5.4.2.2"/>
    </reaction>
</comment>
<dbReference type="InterPro" id="IPR005843">
    <property type="entry name" value="A-D-PHexomutase_C"/>
</dbReference>
<feature type="domain" description="Alpha-D-phosphohexomutase alpha/beta/alpha" evidence="17">
    <location>
        <begin position="43"/>
        <end position="180"/>
    </location>
</feature>
<feature type="domain" description="Alpha-D-phosphohexomutase C-terminal" evidence="16">
    <location>
        <begin position="519"/>
        <end position="553"/>
    </location>
</feature>
<evidence type="ECO:0000259" key="18">
    <source>
        <dbReference type="Pfam" id="PF02879"/>
    </source>
</evidence>
<evidence type="ECO:0000259" key="17">
    <source>
        <dbReference type="Pfam" id="PF02878"/>
    </source>
</evidence>
<dbReference type="InterPro" id="IPR016055">
    <property type="entry name" value="A-D-PHexomutase_a/b/a-I/II/III"/>
</dbReference>
<keyword evidence="8" id="KW-0597">Phosphoprotein</keyword>
<comment type="similarity">
    <text evidence="5 15">Belongs to the phosphohexose mutase family.</text>
</comment>
<feature type="domain" description="Alpha-D-phosphohexomutase alpha/beta/alpha" evidence="18">
    <location>
        <begin position="210"/>
        <end position="315"/>
    </location>
</feature>
<comment type="pathway">
    <text evidence="3">Glycolipid metabolism; diglucosyl-diacylglycerol biosynthesis.</text>
</comment>
<dbReference type="InterPro" id="IPR005844">
    <property type="entry name" value="A-D-PHexomutase_a/b/a-I"/>
</dbReference>
<evidence type="ECO:0000259" key="19">
    <source>
        <dbReference type="Pfam" id="PF02880"/>
    </source>
</evidence>
<evidence type="ECO:0000256" key="7">
    <source>
        <dbReference type="ARBA" id="ARBA00022526"/>
    </source>
</evidence>
<dbReference type="Pfam" id="PF02879">
    <property type="entry name" value="PGM_PMM_II"/>
    <property type="match status" value="1"/>
</dbReference>
<evidence type="ECO:0000256" key="6">
    <source>
        <dbReference type="ARBA" id="ARBA00012728"/>
    </source>
</evidence>
<evidence type="ECO:0000256" key="5">
    <source>
        <dbReference type="ARBA" id="ARBA00010231"/>
    </source>
</evidence>
<dbReference type="EMBL" id="JAHQCR010000086">
    <property type="protein sequence ID" value="MBU9723756.1"/>
    <property type="molecule type" value="Genomic_DNA"/>
</dbReference>
<evidence type="ECO:0000256" key="13">
    <source>
        <dbReference type="ARBA" id="ARBA00041398"/>
    </source>
</evidence>
<keyword evidence="7" id="KW-0313">Glucose metabolism</keyword>
<dbReference type="PANTHER" id="PTHR45745:SF1">
    <property type="entry name" value="PHOSPHOGLUCOMUTASE 2B-RELATED"/>
    <property type="match status" value="1"/>
</dbReference>
<dbReference type="Pfam" id="PF02880">
    <property type="entry name" value="PGM_PMM_III"/>
    <property type="match status" value="1"/>
</dbReference>
<dbReference type="SUPFAM" id="SSF53738">
    <property type="entry name" value="Phosphoglucomutase, first 3 domains"/>
    <property type="match status" value="3"/>
</dbReference>
<dbReference type="Pfam" id="PF02878">
    <property type="entry name" value="PGM_PMM_I"/>
    <property type="match status" value="1"/>
</dbReference>
<evidence type="ECO:0000256" key="10">
    <source>
        <dbReference type="ARBA" id="ARBA00022842"/>
    </source>
</evidence>
<dbReference type="InterPro" id="IPR036900">
    <property type="entry name" value="A-D-PHexomutase_C_sf"/>
</dbReference>
<evidence type="ECO:0000256" key="4">
    <source>
        <dbReference type="ARBA" id="ARBA00005189"/>
    </source>
</evidence>
<gene>
    <name evidence="20" type="ORF">KS407_20250</name>
</gene>
<keyword evidence="9 15" id="KW-0479">Metal-binding</keyword>
<proteinExistence type="inferred from homology"/>
<comment type="caution">
    <text evidence="20">The sequence shown here is derived from an EMBL/GenBank/DDBJ whole genome shotgun (WGS) entry which is preliminary data.</text>
</comment>
<organism evidence="20 21">
    <name type="scientific">Evansella alkalicola</name>
    <dbReference type="NCBI Taxonomy" id="745819"/>
    <lineage>
        <taxon>Bacteria</taxon>
        <taxon>Bacillati</taxon>
        <taxon>Bacillota</taxon>
        <taxon>Bacilli</taxon>
        <taxon>Bacillales</taxon>
        <taxon>Bacillaceae</taxon>
        <taxon>Evansella</taxon>
    </lineage>
</organism>
<comment type="pathway">
    <text evidence="4">Lipid metabolism.</text>
</comment>
<sequence>MSWKEDYNRWIKFENLNVEYRTELDKMSENQEALEDAFYKTLEFGTGGMRGEIGPGINRMNIYTIRRATKGLAALITEKGQAEMDRGVAISYDNRHFSRDFAIEAAKVLGTDGIKAYVFEELRPTPQLSFAVRHLNATAGIMITASHNPPEYNGFKVYGDDGAQLVGRDSEALLDLVNAVEDELQVPVKEEEELVEAGLLNFVGQEMDEAYGKQLLSVVKDNDLLKASGEKLNIVFTPLHGASKKPLMESFKNAGFSNISLVEEQAMPDPDFKGVSSANPEDHIAFDRAMAQGEEVGADILIACDPDGDRVGIAAKSSEGKYQVLTGNQTGALLLHYLFSTLKKKNKLPNDAVMIQTIVTSPLGKAIADSFGVEAMDVLTGFKFIAEKIREFEATESKTFLFGYEESYGYLIEPFVRDKDAIQAALLAAEVALYYKTEGKTLFEGLNELYETYGYFYETLRSFVFKGKQGVEVMSSTMEAFRRESLEVEGFSLMLSEDYATGKAYDHISKKEQPIDLPKSNVLKYMMTDGSWVCLRPSGTEPKLKLYFGVNDKTSDSAQKKMENLIEPVLKQLEILQSK</sequence>
<dbReference type="RefSeq" id="WP_088073235.1">
    <property type="nucleotide sequence ID" value="NZ_JAHQCR010000086.1"/>
</dbReference>
<keyword evidence="10 15" id="KW-0460">Magnesium</keyword>
<evidence type="ECO:0000313" key="20">
    <source>
        <dbReference type="EMBL" id="MBU9723756.1"/>
    </source>
</evidence>
<dbReference type="Pfam" id="PF00408">
    <property type="entry name" value="PGM_PMM_IV"/>
    <property type="match status" value="1"/>
</dbReference>
<protein>
    <recommendedName>
        <fullName evidence="12">Phosphoglucomutase</fullName>
        <ecNumber evidence="6">5.4.2.2</ecNumber>
    </recommendedName>
    <alternativeName>
        <fullName evidence="14">Alpha-phosphoglucomutase</fullName>
    </alternativeName>
    <alternativeName>
        <fullName evidence="13">Glucose phosphomutase</fullName>
    </alternativeName>
</protein>
<reference evidence="20 21" key="1">
    <citation type="submission" date="2021-06" db="EMBL/GenBank/DDBJ databases">
        <title>Bacillus sp. RD4P76, an endophyte from a halophyte.</title>
        <authorList>
            <person name="Sun J.-Q."/>
        </authorList>
    </citation>
    <scope>NUCLEOTIDE SEQUENCE [LARGE SCALE GENOMIC DNA]</scope>
    <source>
        <strain evidence="20 21">JCM 17098</strain>
    </source>
</reference>
<dbReference type="PANTHER" id="PTHR45745">
    <property type="entry name" value="PHOSPHOMANNOMUTASE 45A"/>
    <property type="match status" value="1"/>
</dbReference>
<evidence type="ECO:0000256" key="12">
    <source>
        <dbReference type="ARBA" id="ARBA00039995"/>
    </source>
</evidence>
<dbReference type="SUPFAM" id="SSF55957">
    <property type="entry name" value="Phosphoglucomutase, C-terminal domain"/>
    <property type="match status" value="1"/>
</dbReference>
<accession>A0ABS6JYT6</accession>
<keyword evidence="21" id="KW-1185">Reference proteome</keyword>
<dbReference type="InterPro" id="IPR005846">
    <property type="entry name" value="A-D-PHexomutase_a/b/a-III"/>
</dbReference>
<dbReference type="InterPro" id="IPR016066">
    <property type="entry name" value="A-D-PHexomutase_CS"/>
</dbReference>
<comment type="cofactor">
    <cofactor evidence="2">
        <name>Mg(2+)</name>
        <dbReference type="ChEBI" id="CHEBI:18420"/>
    </cofactor>
</comment>
<dbReference type="CDD" id="cd05799">
    <property type="entry name" value="PGM2"/>
    <property type="match status" value="1"/>
</dbReference>
<dbReference type="Gene3D" id="3.30.310.50">
    <property type="entry name" value="Alpha-D-phosphohexomutase, C-terminal domain"/>
    <property type="match status" value="1"/>
</dbReference>
<name>A0ABS6JYT6_9BACI</name>
<evidence type="ECO:0000313" key="21">
    <source>
        <dbReference type="Proteomes" id="UP000790580"/>
    </source>
</evidence>
<evidence type="ECO:0000256" key="8">
    <source>
        <dbReference type="ARBA" id="ARBA00022553"/>
    </source>
</evidence>
<evidence type="ECO:0000256" key="2">
    <source>
        <dbReference type="ARBA" id="ARBA00001946"/>
    </source>
</evidence>
<dbReference type="Gene3D" id="3.40.120.10">
    <property type="entry name" value="Alpha-D-Glucose-1,6-Bisphosphate, subunit A, domain 3"/>
    <property type="match status" value="3"/>
</dbReference>
<dbReference type="PRINTS" id="PR00509">
    <property type="entry name" value="PGMPMM"/>
</dbReference>
<dbReference type="EC" id="5.4.2.2" evidence="6"/>
<evidence type="ECO:0000256" key="1">
    <source>
        <dbReference type="ARBA" id="ARBA00000443"/>
    </source>
</evidence>
<evidence type="ECO:0000256" key="14">
    <source>
        <dbReference type="ARBA" id="ARBA00041467"/>
    </source>
</evidence>
<keyword evidence="11" id="KW-0413">Isomerase</keyword>
<dbReference type="InterPro" id="IPR005845">
    <property type="entry name" value="A-D-PHexomutase_a/b/a-II"/>
</dbReference>